<keyword evidence="1 6" id="KW-0479">Metal-binding</keyword>
<protein>
    <submittedName>
        <fullName evidence="10">DnaJ- protein scj1</fullName>
    </submittedName>
</protein>
<dbReference type="InterPro" id="IPR008971">
    <property type="entry name" value="HSP40/DnaJ_pept-bd"/>
</dbReference>
<dbReference type="SUPFAM" id="SSF46565">
    <property type="entry name" value="Chaperone J-domain"/>
    <property type="match status" value="1"/>
</dbReference>
<sequence>MKLYSRLTILLVALLLLVELAVAAKDYYKILGVQRSASKREVKKAYRELSKRYHPDKNPNDPKAEEKFTELAAAYEVLSDDEKRRIYDQYGEEGLKQGGGGFRNPHDIFSQFGFGGFGHHHHQEKKGPSIHMTLDVTLEDLFKGDSIEVEINKQIICPTCRGSGAKRAEDVKTCHVCQGSGVKIVRQMLAPGMYQQMQTTCDACSGRGKVVKSKCPACSGHKVMRGSHQISIDIERGMADGQRITFEGEADESPDYTAGDVIFTIRTAPHPVFTRRGDNLYMKEHISLKEALVGFTREIKQLDGSAVKVERSGITPQGLFTSHFGLLAEVDMA</sequence>
<feature type="domain" description="J" evidence="8">
    <location>
        <begin position="26"/>
        <end position="91"/>
    </location>
</feature>
<dbReference type="PROSITE" id="PS50076">
    <property type="entry name" value="DNAJ_2"/>
    <property type="match status" value="1"/>
</dbReference>
<dbReference type="Pfam" id="PF01556">
    <property type="entry name" value="DnaJ_C"/>
    <property type="match status" value="1"/>
</dbReference>
<dbReference type="SMART" id="SM00271">
    <property type="entry name" value="DnaJ"/>
    <property type="match status" value="1"/>
</dbReference>
<dbReference type="GO" id="GO:0051082">
    <property type="term" value="F:unfolded protein binding"/>
    <property type="evidence" value="ECO:0007669"/>
    <property type="project" value="InterPro"/>
</dbReference>
<reference evidence="10" key="1">
    <citation type="submission" date="2020-05" db="EMBL/GenBank/DDBJ databases">
        <title>Phylogenomic resolution of chytrid fungi.</title>
        <authorList>
            <person name="Stajich J.E."/>
            <person name="Amses K."/>
            <person name="Simmons R."/>
            <person name="Seto K."/>
            <person name="Myers J."/>
            <person name="Bonds A."/>
            <person name="Quandt C.A."/>
            <person name="Barry K."/>
            <person name="Liu P."/>
            <person name="Grigoriev I."/>
            <person name="Longcore J.E."/>
            <person name="James T.Y."/>
        </authorList>
    </citation>
    <scope>NUCLEOTIDE SEQUENCE</scope>
    <source>
        <strain evidence="10">JEL0318</strain>
    </source>
</reference>
<feature type="domain" description="CR-type" evidence="9">
    <location>
        <begin position="144"/>
        <end position="227"/>
    </location>
</feature>
<keyword evidence="7" id="KW-0732">Signal</keyword>
<keyword evidence="11" id="KW-1185">Reference proteome</keyword>
<dbReference type="InterPro" id="IPR036410">
    <property type="entry name" value="HSP_DnaJ_Cys-rich_dom_sf"/>
</dbReference>
<dbReference type="InterPro" id="IPR044713">
    <property type="entry name" value="DNJA1/2-like"/>
</dbReference>
<keyword evidence="5" id="KW-0143">Chaperone</keyword>
<dbReference type="SUPFAM" id="SSF57938">
    <property type="entry name" value="DnaJ/Hsp40 cysteine-rich domain"/>
    <property type="match status" value="1"/>
</dbReference>
<dbReference type="InterPro" id="IPR001305">
    <property type="entry name" value="HSP_DnaJ_Cys-rich_dom"/>
</dbReference>
<dbReference type="PROSITE" id="PS00636">
    <property type="entry name" value="DNAJ_1"/>
    <property type="match status" value="1"/>
</dbReference>
<dbReference type="FunFam" id="2.10.230.10:FF:000002">
    <property type="entry name" value="Molecular chaperone DnaJ"/>
    <property type="match status" value="1"/>
</dbReference>
<accession>A0AAD5SDA3</accession>
<proteinExistence type="predicted"/>
<dbReference type="Gene3D" id="2.60.260.20">
    <property type="entry name" value="Urease metallochaperone UreE, N-terminal domain"/>
    <property type="match status" value="2"/>
</dbReference>
<evidence type="ECO:0000256" key="7">
    <source>
        <dbReference type="SAM" id="SignalP"/>
    </source>
</evidence>
<feature type="chain" id="PRO_5042033058" evidence="7">
    <location>
        <begin position="24"/>
        <end position="333"/>
    </location>
</feature>
<dbReference type="GO" id="GO:0006457">
    <property type="term" value="P:protein folding"/>
    <property type="evidence" value="ECO:0007669"/>
    <property type="project" value="InterPro"/>
</dbReference>
<dbReference type="InterPro" id="IPR001623">
    <property type="entry name" value="DnaJ_domain"/>
</dbReference>
<dbReference type="SUPFAM" id="SSF49493">
    <property type="entry name" value="HSP40/DnaJ peptide-binding domain"/>
    <property type="match status" value="2"/>
</dbReference>
<gene>
    <name evidence="10" type="primary">SCJ1</name>
    <name evidence="10" type="ORF">HK097_005697</name>
</gene>
<dbReference type="InterPro" id="IPR002939">
    <property type="entry name" value="DnaJ_C"/>
</dbReference>
<comment type="caution">
    <text evidence="10">The sequence shown here is derived from an EMBL/GenBank/DDBJ whole genome shotgun (WGS) entry which is preliminary data.</text>
</comment>
<dbReference type="PANTHER" id="PTHR43888">
    <property type="entry name" value="DNAJ-LIKE-2, ISOFORM A-RELATED"/>
    <property type="match status" value="1"/>
</dbReference>
<dbReference type="AlphaFoldDB" id="A0AAD5SDA3"/>
<evidence type="ECO:0000313" key="11">
    <source>
        <dbReference type="Proteomes" id="UP001212841"/>
    </source>
</evidence>
<keyword evidence="3 6" id="KW-0863">Zinc-finger</keyword>
<dbReference type="PRINTS" id="PR00625">
    <property type="entry name" value="JDOMAIN"/>
</dbReference>
<dbReference type="Pfam" id="PF00684">
    <property type="entry name" value="DnaJ_CXXCXGXG"/>
    <property type="match status" value="1"/>
</dbReference>
<keyword evidence="4 6" id="KW-0862">Zinc</keyword>
<dbReference type="GO" id="GO:0030544">
    <property type="term" value="F:Hsp70 protein binding"/>
    <property type="evidence" value="ECO:0007669"/>
    <property type="project" value="InterPro"/>
</dbReference>
<evidence type="ECO:0000259" key="8">
    <source>
        <dbReference type="PROSITE" id="PS50076"/>
    </source>
</evidence>
<evidence type="ECO:0000256" key="2">
    <source>
        <dbReference type="ARBA" id="ARBA00022737"/>
    </source>
</evidence>
<evidence type="ECO:0000256" key="1">
    <source>
        <dbReference type="ARBA" id="ARBA00022723"/>
    </source>
</evidence>
<evidence type="ECO:0000256" key="5">
    <source>
        <dbReference type="ARBA" id="ARBA00023186"/>
    </source>
</evidence>
<dbReference type="Proteomes" id="UP001212841">
    <property type="component" value="Unassembled WGS sequence"/>
</dbReference>
<dbReference type="CDD" id="cd10719">
    <property type="entry name" value="DnaJ_zf"/>
    <property type="match status" value="1"/>
</dbReference>
<feature type="zinc finger region" description="CR-type" evidence="6">
    <location>
        <begin position="144"/>
        <end position="227"/>
    </location>
</feature>
<dbReference type="Gene3D" id="1.10.287.110">
    <property type="entry name" value="DnaJ domain"/>
    <property type="match status" value="1"/>
</dbReference>
<evidence type="ECO:0000256" key="6">
    <source>
        <dbReference type="PROSITE-ProRule" id="PRU00546"/>
    </source>
</evidence>
<organism evidence="10 11">
    <name type="scientific">Rhizophlyctis rosea</name>
    <dbReference type="NCBI Taxonomy" id="64517"/>
    <lineage>
        <taxon>Eukaryota</taxon>
        <taxon>Fungi</taxon>
        <taxon>Fungi incertae sedis</taxon>
        <taxon>Chytridiomycota</taxon>
        <taxon>Chytridiomycota incertae sedis</taxon>
        <taxon>Chytridiomycetes</taxon>
        <taxon>Rhizophlyctidales</taxon>
        <taxon>Rhizophlyctidaceae</taxon>
        <taxon>Rhizophlyctis</taxon>
    </lineage>
</organism>
<keyword evidence="2" id="KW-0677">Repeat</keyword>
<dbReference type="InterPro" id="IPR036869">
    <property type="entry name" value="J_dom_sf"/>
</dbReference>
<dbReference type="EMBL" id="JADGJD010000267">
    <property type="protein sequence ID" value="KAJ3052771.1"/>
    <property type="molecule type" value="Genomic_DNA"/>
</dbReference>
<evidence type="ECO:0000256" key="3">
    <source>
        <dbReference type="ARBA" id="ARBA00022771"/>
    </source>
</evidence>
<dbReference type="CDD" id="cd10747">
    <property type="entry name" value="DnaJ_C"/>
    <property type="match status" value="1"/>
</dbReference>
<evidence type="ECO:0000259" key="9">
    <source>
        <dbReference type="PROSITE" id="PS51188"/>
    </source>
</evidence>
<evidence type="ECO:0000313" key="10">
    <source>
        <dbReference type="EMBL" id="KAJ3052771.1"/>
    </source>
</evidence>
<evidence type="ECO:0000256" key="4">
    <source>
        <dbReference type="ARBA" id="ARBA00022833"/>
    </source>
</evidence>
<dbReference type="Gene3D" id="2.10.230.10">
    <property type="entry name" value="Heat shock protein DnaJ, cysteine-rich domain"/>
    <property type="match status" value="1"/>
</dbReference>
<dbReference type="InterPro" id="IPR018253">
    <property type="entry name" value="DnaJ_domain_CS"/>
</dbReference>
<dbReference type="PROSITE" id="PS51188">
    <property type="entry name" value="ZF_CR"/>
    <property type="match status" value="1"/>
</dbReference>
<dbReference type="Pfam" id="PF00226">
    <property type="entry name" value="DnaJ"/>
    <property type="match status" value="1"/>
</dbReference>
<dbReference type="CDD" id="cd06257">
    <property type="entry name" value="DnaJ"/>
    <property type="match status" value="1"/>
</dbReference>
<dbReference type="GO" id="GO:0008270">
    <property type="term" value="F:zinc ion binding"/>
    <property type="evidence" value="ECO:0007669"/>
    <property type="project" value="UniProtKB-KW"/>
</dbReference>
<feature type="signal peptide" evidence="7">
    <location>
        <begin position="1"/>
        <end position="23"/>
    </location>
</feature>
<name>A0AAD5SDA3_9FUNG</name>